<accession>A0A6B0Y1J1</accession>
<dbReference type="Gene3D" id="3.40.640.10">
    <property type="entry name" value="Type I PLP-dependent aspartate aminotransferase-like (Major domain)"/>
    <property type="match status" value="1"/>
</dbReference>
<sequence length="399" mass="43492">MNLSRGVSYLAIPGPSVMPERVLMAMHRSAPNIYEGELVDMVPDLVHRLKQVARTRHDVAIYIANGHGAWEAAISNSLSTGDRVLALATGTFAHGWAEVAKRMGVETEVLDFGQRSAIDPERLAERLRRDHGHDIKAVLAVHTDTSTGIRNDIEAIRSAINMAGHPALFMVDCIASLACDRFEMDAWGVDVMIAGSQKGLMTPPGLGFVYFNGKAEEARNGAGLVTYYWDWRTRVAPEVFYQYFAGTAPTHHLYGLREALLMIEEEGLENLWARHAAIAESVWAAFDHWGKEGPLKVNAPDPSIRSHSVTALLTGSEKATALREWCEDRAGLTLGIGLGMAEKTAPEWHHFFRLGHMGHVNAQMILGALATIEAGLKAVELPHSPGGALKASELIAARA</sequence>
<evidence type="ECO:0000256" key="6">
    <source>
        <dbReference type="RuleBase" id="RU004075"/>
    </source>
</evidence>
<gene>
    <name evidence="9" type="ORF">F4Y60_02160</name>
</gene>
<keyword evidence="3 5" id="KW-0663">Pyridoxal phosphate</keyword>
<dbReference type="PANTHER" id="PTHR21152">
    <property type="entry name" value="AMINOTRANSFERASE CLASS V"/>
    <property type="match status" value="1"/>
</dbReference>
<evidence type="ECO:0000256" key="3">
    <source>
        <dbReference type="ARBA" id="ARBA00022898"/>
    </source>
</evidence>
<evidence type="ECO:0000256" key="4">
    <source>
        <dbReference type="PIRSR" id="PIRSR000524-1"/>
    </source>
</evidence>
<dbReference type="Gene3D" id="3.90.1150.10">
    <property type="entry name" value="Aspartate Aminotransferase, domain 1"/>
    <property type="match status" value="1"/>
</dbReference>
<dbReference type="FunFam" id="3.40.640.10:FF:000054">
    <property type="entry name" value="Serine--glyoxylate aminotransferase"/>
    <property type="match status" value="1"/>
</dbReference>
<dbReference type="AlphaFoldDB" id="A0A6B0Y1J1"/>
<feature type="modified residue" description="N6-(pyridoxal phosphate)lysine" evidence="5">
    <location>
        <position position="198"/>
    </location>
</feature>
<feature type="domain" description="Aminotransferase class V" evidence="8">
    <location>
        <begin position="61"/>
        <end position="290"/>
    </location>
</feature>
<keyword evidence="9" id="KW-0808">Transferase</keyword>
<dbReference type="PROSITE" id="PS00595">
    <property type="entry name" value="AA_TRANSFER_CLASS_5"/>
    <property type="match status" value="1"/>
</dbReference>
<dbReference type="InterPro" id="IPR015422">
    <property type="entry name" value="PyrdxlP-dep_Trfase_small"/>
</dbReference>
<evidence type="ECO:0000256" key="2">
    <source>
        <dbReference type="ARBA" id="ARBA00009236"/>
    </source>
</evidence>
<protein>
    <submittedName>
        <fullName evidence="9">Aminotransferase class V-fold PLP-dependent enzyme</fullName>
    </submittedName>
</protein>
<dbReference type="SUPFAM" id="SSF53383">
    <property type="entry name" value="PLP-dependent transferases"/>
    <property type="match status" value="1"/>
</dbReference>
<dbReference type="InterPro" id="IPR015421">
    <property type="entry name" value="PyrdxlP-dep_Trfase_major"/>
</dbReference>
<comment type="caution">
    <text evidence="9">The sequence shown here is derived from an EMBL/GenBank/DDBJ whole genome shotgun (WGS) entry which is preliminary data.</text>
</comment>
<proteinExistence type="inferred from homology"/>
<dbReference type="InterPro" id="IPR015424">
    <property type="entry name" value="PyrdxlP-dep_Trfase"/>
</dbReference>
<dbReference type="PIRSF" id="PIRSF000524">
    <property type="entry name" value="SPT"/>
    <property type="match status" value="1"/>
</dbReference>
<dbReference type="InterPro" id="IPR020578">
    <property type="entry name" value="Aminotrans_V_PyrdxlP_BS"/>
</dbReference>
<comment type="cofactor">
    <cofactor evidence="1 5 7">
        <name>pyridoxal 5'-phosphate</name>
        <dbReference type="ChEBI" id="CHEBI:597326"/>
    </cofactor>
</comment>
<dbReference type="PANTHER" id="PTHR21152:SF40">
    <property type="entry name" value="ALANINE--GLYOXYLATE AMINOTRANSFERASE"/>
    <property type="match status" value="1"/>
</dbReference>
<evidence type="ECO:0000256" key="5">
    <source>
        <dbReference type="PIRSR" id="PIRSR000524-50"/>
    </source>
</evidence>
<feature type="binding site" evidence="4">
    <location>
        <position position="353"/>
    </location>
    <ligand>
        <name>substrate</name>
    </ligand>
</feature>
<dbReference type="GO" id="GO:0004760">
    <property type="term" value="F:L-serine-pyruvate transaminase activity"/>
    <property type="evidence" value="ECO:0007669"/>
    <property type="project" value="TreeGrafter"/>
</dbReference>
<evidence type="ECO:0000259" key="8">
    <source>
        <dbReference type="Pfam" id="PF00266"/>
    </source>
</evidence>
<evidence type="ECO:0000313" key="9">
    <source>
        <dbReference type="EMBL" id="MXY32896.1"/>
    </source>
</evidence>
<name>A0A6B0Y1J1_9RHOB</name>
<reference evidence="9" key="1">
    <citation type="submission" date="2019-09" db="EMBL/GenBank/DDBJ databases">
        <title>Characterisation of the sponge microbiome using genome-centric metagenomics.</title>
        <authorList>
            <person name="Engelberts J.P."/>
            <person name="Robbins S.J."/>
            <person name="De Goeij J.M."/>
            <person name="Aranda M."/>
            <person name="Bell S.C."/>
            <person name="Webster N.S."/>
        </authorList>
    </citation>
    <scope>NUCLEOTIDE SEQUENCE</scope>
    <source>
        <strain evidence="9">SB0664_bin_43</strain>
    </source>
</reference>
<dbReference type="Pfam" id="PF00266">
    <property type="entry name" value="Aminotran_5"/>
    <property type="match status" value="1"/>
</dbReference>
<comment type="similarity">
    <text evidence="2 6">Belongs to the class-V pyridoxal-phosphate-dependent aminotransferase family.</text>
</comment>
<dbReference type="GO" id="GO:0019265">
    <property type="term" value="P:glycine biosynthetic process, by transamination of glyoxylate"/>
    <property type="evidence" value="ECO:0007669"/>
    <property type="project" value="TreeGrafter"/>
</dbReference>
<evidence type="ECO:0000256" key="1">
    <source>
        <dbReference type="ARBA" id="ARBA00001933"/>
    </source>
</evidence>
<keyword evidence="9" id="KW-0032">Aminotransferase</keyword>
<dbReference type="InterPro" id="IPR000192">
    <property type="entry name" value="Aminotrans_V_dom"/>
</dbReference>
<dbReference type="GO" id="GO:0008453">
    <property type="term" value="F:alanine-glyoxylate transaminase activity"/>
    <property type="evidence" value="ECO:0007669"/>
    <property type="project" value="TreeGrafter"/>
</dbReference>
<dbReference type="EMBL" id="VXRY01000085">
    <property type="protein sequence ID" value="MXY32896.1"/>
    <property type="molecule type" value="Genomic_DNA"/>
</dbReference>
<evidence type="ECO:0000256" key="7">
    <source>
        <dbReference type="RuleBase" id="RU004504"/>
    </source>
</evidence>
<organism evidence="9">
    <name type="scientific">Boseongicola sp. SB0664_bin_43</name>
    <dbReference type="NCBI Taxonomy" id="2604844"/>
    <lineage>
        <taxon>Bacteria</taxon>
        <taxon>Pseudomonadati</taxon>
        <taxon>Pseudomonadota</taxon>
        <taxon>Alphaproteobacteria</taxon>
        <taxon>Rhodobacterales</taxon>
        <taxon>Paracoccaceae</taxon>
        <taxon>Boseongicola</taxon>
    </lineage>
</organism>
<dbReference type="InterPro" id="IPR024169">
    <property type="entry name" value="SP_NH2Trfase/AEP_transaminase"/>
</dbReference>